<sequence>MKSKYWILTTCIVVVAVITYLFIGISNEISSGSSRTNRSITSYSGSSSNSHSSNSYSSSPNTNKLSTNDSTYSYSEPTRTESKYKGNQLKNGASPLDGCFGKGVYSGNATLTIKNGASSDAIVCLYSISSRQTIRNEYVQKNSSFKMNSIAQGYYKIRVFYGNDWNPNLENSCGTKGNFESNVSFSEFDGTKCFEDGYNGYTVATITLYTIVGGNASSSPISQSDFFRN</sequence>
<dbReference type="EMBL" id="SNRY01000970">
    <property type="protein sequence ID" value="KAA6334692.1"/>
    <property type="molecule type" value="Genomic_DNA"/>
</dbReference>
<evidence type="ECO:0000313" key="3">
    <source>
        <dbReference type="EMBL" id="KAA6334692.1"/>
    </source>
</evidence>
<keyword evidence="2" id="KW-0472">Membrane</keyword>
<gene>
    <name evidence="3" type="ORF">EZS27_017011</name>
</gene>
<dbReference type="AlphaFoldDB" id="A0A5J4RMC3"/>
<reference evidence="3" key="1">
    <citation type="submission" date="2019-03" db="EMBL/GenBank/DDBJ databases">
        <title>Single cell metagenomics reveals metabolic interactions within the superorganism composed of flagellate Streblomastix strix and complex community of Bacteroidetes bacteria on its surface.</title>
        <authorList>
            <person name="Treitli S.C."/>
            <person name="Kolisko M."/>
            <person name="Husnik F."/>
            <person name="Keeling P."/>
            <person name="Hampl V."/>
        </authorList>
    </citation>
    <scope>NUCLEOTIDE SEQUENCE</scope>
    <source>
        <strain evidence="3">STM</strain>
    </source>
</reference>
<keyword evidence="2" id="KW-0812">Transmembrane</keyword>
<name>A0A5J4RMC3_9ZZZZ</name>
<proteinExistence type="predicted"/>
<protein>
    <submittedName>
        <fullName evidence="3">Uncharacterized protein</fullName>
    </submittedName>
</protein>
<evidence type="ECO:0000256" key="1">
    <source>
        <dbReference type="SAM" id="MobiDB-lite"/>
    </source>
</evidence>
<feature type="compositionally biased region" description="Polar residues" evidence="1">
    <location>
        <begin position="60"/>
        <end position="77"/>
    </location>
</feature>
<comment type="caution">
    <text evidence="3">The sequence shown here is derived from an EMBL/GenBank/DDBJ whole genome shotgun (WGS) entry which is preliminary data.</text>
</comment>
<accession>A0A5J4RMC3</accession>
<organism evidence="3">
    <name type="scientific">termite gut metagenome</name>
    <dbReference type="NCBI Taxonomy" id="433724"/>
    <lineage>
        <taxon>unclassified sequences</taxon>
        <taxon>metagenomes</taxon>
        <taxon>organismal metagenomes</taxon>
    </lineage>
</organism>
<feature type="compositionally biased region" description="Low complexity" evidence="1">
    <location>
        <begin position="42"/>
        <end position="59"/>
    </location>
</feature>
<evidence type="ECO:0000256" key="2">
    <source>
        <dbReference type="SAM" id="Phobius"/>
    </source>
</evidence>
<feature type="transmembrane region" description="Helical" evidence="2">
    <location>
        <begin position="6"/>
        <end position="25"/>
    </location>
</feature>
<keyword evidence="2" id="KW-1133">Transmembrane helix</keyword>
<feature type="region of interest" description="Disordered" evidence="1">
    <location>
        <begin position="31"/>
        <end position="88"/>
    </location>
</feature>